<accession>A0A934RPQ4</accession>
<comment type="caution">
    <text evidence="1">The sequence shown here is derived from an EMBL/GenBank/DDBJ whole genome shotgun (WGS) entry which is preliminary data.</text>
</comment>
<name>A0A934RPQ4_9BACT</name>
<sequence length="519" mass="59550">MRGLTNWQRREGGEEAWLRWVAELENATVEEMPRFLEALPKRSGVAMDLIVERWLDLGPEHAWQHYQERFARGVMNSGYSSREVSLMRALVRRWAEEDLEGVLAAMEEGKALPYLQEFHRELAPRLAKVDPERGLRYALKNGMHRSGYSFFLSGEPLQRLIDGDPRVAAELIFEWDESRTRDARKQLIERWGLQNPQKAIRLGLDRDDGMGELFADEAFVAWAEEDYAAASAWVEGEASVQEASLFIAPLVDVWSREDPFAALQWAEEQLPGSELTATVKRLILGAIDREGVDAGELLRRVRSPDGQQEAAVALAEALWGSGSSGETSNGGETDRERLAWFDHITDEETINQLLLSFTRVKTEEGRQWLQEFARSERMALLERHRATLLIQQLQDPNNVGESFKLVEFVDERWREQCRADLFERWYVHDPDSSASWLEENPGTPQLRALLSQSMVERFFSSIGEQDWQTMRQFKANTPAPVVRLVREGLLQNVARARLEGHSNEEIERHLGKILQVLDE</sequence>
<protein>
    <submittedName>
        <fullName evidence="1">Uncharacterized protein</fullName>
    </submittedName>
</protein>
<dbReference type="Proteomes" id="UP000604083">
    <property type="component" value="Unassembled WGS sequence"/>
</dbReference>
<reference evidence="1" key="1">
    <citation type="submission" date="2021-01" db="EMBL/GenBank/DDBJ databases">
        <title>Modified the classification status of verrucomicrobia.</title>
        <authorList>
            <person name="Feng X."/>
        </authorList>
    </citation>
    <scope>NUCLEOTIDE SEQUENCE</scope>
    <source>
        <strain evidence="1">KCTC 12986</strain>
    </source>
</reference>
<dbReference type="RefSeq" id="WP_200390738.1">
    <property type="nucleotide sequence ID" value="NZ_JAENIO010000007.1"/>
</dbReference>
<keyword evidence="2" id="KW-1185">Reference proteome</keyword>
<organism evidence="1 2">
    <name type="scientific">Roseibacillus ishigakijimensis</name>
    <dbReference type="NCBI Taxonomy" id="454146"/>
    <lineage>
        <taxon>Bacteria</taxon>
        <taxon>Pseudomonadati</taxon>
        <taxon>Verrucomicrobiota</taxon>
        <taxon>Verrucomicrobiia</taxon>
        <taxon>Verrucomicrobiales</taxon>
        <taxon>Verrucomicrobiaceae</taxon>
        <taxon>Roseibacillus</taxon>
    </lineage>
</organism>
<evidence type="ECO:0000313" key="1">
    <source>
        <dbReference type="EMBL" id="MBK1833306.1"/>
    </source>
</evidence>
<gene>
    <name evidence="1" type="ORF">JIN78_04465</name>
</gene>
<proteinExistence type="predicted"/>
<dbReference type="EMBL" id="JAENIO010000007">
    <property type="protein sequence ID" value="MBK1833306.1"/>
    <property type="molecule type" value="Genomic_DNA"/>
</dbReference>
<evidence type="ECO:0000313" key="2">
    <source>
        <dbReference type="Proteomes" id="UP000604083"/>
    </source>
</evidence>
<dbReference type="AlphaFoldDB" id="A0A934RPQ4"/>